<protein>
    <submittedName>
        <fullName evidence="2">DUF669 domain-containing protein</fullName>
    </submittedName>
</protein>
<evidence type="ECO:0000256" key="1">
    <source>
        <dbReference type="SAM" id="MobiDB-lite"/>
    </source>
</evidence>
<dbReference type="Proteomes" id="UP000646308">
    <property type="component" value="Unassembled WGS sequence"/>
</dbReference>
<name>A0AAW9YXM6_9STAP</name>
<organism evidence="2 3">
    <name type="scientific">Staphylococcus agnetis</name>
    <dbReference type="NCBI Taxonomy" id="985762"/>
    <lineage>
        <taxon>Bacteria</taxon>
        <taxon>Bacillati</taxon>
        <taxon>Bacillota</taxon>
        <taxon>Bacilli</taxon>
        <taxon>Bacillales</taxon>
        <taxon>Staphylococcaceae</taxon>
        <taxon>Staphylococcus</taxon>
    </lineage>
</organism>
<dbReference type="EMBL" id="WMFL01000069">
    <property type="protein sequence ID" value="NJI02263.1"/>
    <property type="molecule type" value="Genomic_DNA"/>
</dbReference>
<accession>A0AAW9YXM6</accession>
<sequence>MALFTTDYSNVNEMDFGPLPEGEYEVIITQVSEGSTPNGKEKVGLRLVVRNDLSKVPDLNKTNGKYANRIIFVDEWKRTIDGQYKYKIDNFMHYLNGVGVPEGTQVKDFEHLLSLMRNKPVRVFVKQEENEYKGEKQTVNRVAPWNFKRTKFEQVNHEFKDDDANNDNSFDLDNDDLPF</sequence>
<feature type="compositionally biased region" description="Acidic residues" evidence="1">
    <location>
        <begin position="170"/>
        <end position="179"/>
    </location>
</feature>
<comment type="caution">
    <text evidence="2">The sequence shown here is derived from an EMBL/GenBank/DDBJ whole genome shotgun (WGS) entry which is preliminary data.</text>
</comment>
<dbReference type="RefSeq" id="WP_107390851.1">
    <property type="nucleotide sequence ID" value="NZ_JABULG020000003.1"/>
</dbReference>
<dbReference type="InterPro" id="IPR007731">
    <property type="entry name" value="DUF669"/>
</dbReference>
<evidence type="ECO:0000313" key="3">
    <source>
        <dbReference type="Proteomes" id="UP000646308"/>
    </source>
</evidence>
<gene>
    <name evidence="2" type="ORF">GLV84_05235</name>
</gene>
<feature type="region of interest" description="Disordered" evidence="1">
    <location>
        <begin position="158"/>
        <end position="179"/>
    </location>
</feature>
<reference evidence="2" key="1">
    <citation type="submission" date="2019-11" db="EMBL/GenBank/DDBJ databases">
        <title>Whole genome comparisons of Staphylococcus agnetis isolates from cattle and chickens.</title>
        <authorList>
            <person name="Rhoads D."/>
            <person name="Shwani A."/>
            <person name="Adkins P."/>
            <person name="Calcutt M."/>
            <person name="Middleton J."/>
        </authorList>
    </citation>
    <scope>NUCLEOTIDE SEQUENCE</scope>
    <source>
        <strain evidence="2">1387</strain>
    </source>
</reference>
<evidence type="ECO:0000313" key="2">
    <source>
        <dbReference type="EMBL" id="NJI02263.1"/>
    </source>
</evidence>
<dbReference type="Pfam" id="PF05037">
    <property type="entry name" value="DUF669"/>
    <property type="match status" value="1"/>
</dbReference>
<proteinExistence type="predicted"/>
<dbReference type="AlphaFoldDB" id="A0AAW9YXM6"/>